<dbReference type="OrthoDB" id="6753017at2759"/>
<gene>
    <name evidence="1" type="ORF">TNIN_259251</name>
</gene>
<dbReference type="Proteomes" id="UP000886998">
    <property type="component" value="Unassembled WGS sequence"/>
</dbReference>
<organism evidence="1 2">
    <name type="scientific">Trichonephila inaurata madagascariensis</name>
    <dbReference type="NCBI Taxonomy" id="2747483"/>
    <lineage>
        <taxon>Eukaryota</taxon>
        <taxon>Metazoa</taxon>
        <taxon>Ecdysozoa</taxon>
        <taxon>Arthropoda</taxon>
        <taxon>Chelicerata</taxon>
        <taxon>Arachnida</taxon>
        <taxon>Araneae</taxon>
        <taxon>Araneomorphae</taxon>
        <taxon>Entelegynae</taxon>
        <taxon>Araneoidea</taxon>
        <taxon>Nephilidae</taxon>
        <taxon>Trichonephila</taxon>
        <taxon>Trichonephila inaurata</taxon>
    </lineage>
</organism>
<accession>A0A8X7C655</accession>
<keyword evidence="2" id="KW-1185">Reference proteome</keyword>
<sequence>MFSCIVKTNSFFNKPGSTRQVYSILDHLPNSDQLVQVFQEENCPVQTLHENGVRVLLAIYNALQSENSIDNLRYTQFFKSTNLNKSVQFIQYSVNKGSGSSTHQPCILSSSDLVSESFRAPGMELDSAE</sequence>
<protein>
    <submittedName>
        <fullName evidence="1">Uncharacterized protein</fullName>
    </submittedName>
</protein>
<comment type="caution">
    <text evidence="1">The sequence shown here is derived from an EMBL/GenBank/DDBJ whole genome shotgun (WGS) entry which is preliminary data.</text>
</comment>
<dbReference type="EMBL" id="BMAV01010093">
    <property type="protein sequence ID" value="GFY54947.1"/>
    <property type="molecule type" value="Genomic_DNA"/>
</dbReference>
<proteinExistence type="predicted"/>
<dbReference type="AlphaFoldDB" id="A0A8X7C655"/>
<evidence type="ECO:0000313" key="1">
    <source>
        <dbReference type="EMBL" id="GFY54947.1"/>
    </source>
</evidence>
<name>A0A8X7C655_9ARAC</name>
<reference evidence="1" key="1">
    <citation type="submission" date="2020-08" db="EMBL/GenBank/DDBJ databases">
        <title>Multicomponent nature underlies the extraordinary mechanical properties of spider dragline silk.</title>
        <authorList>
            <person name="Kono N."/>
            <person name="Nakamura H."/>
            <person name="Mori M."/>
            <person name="Yoshida Y."/>
            <person name="Ohtoshi R."/>
            <person name="Malay A.D."/>
            <person name="Moran D.A.P."/>
            <person name="Tomita M."/>
            <person name="Numata K."/>
            <person name="Arakawa K."/>
        </authorList>
    </citation>
    <scope>NUCLEOTIDE SEQUENCE</scope>
</reference>
<evidence type="ECO:0000313" key="2">
    <source>
        <dbReference type="Proteomes" id="UP000886998"/>
    </source>
</evidence>